<feature type="region of interest" description="Disordered" evidence="1">
    <location>
        <begin position="1"/>
        <end position="122"/>
    </location>
</feature>
<feature type="region of interest" description="Disordered" evidence="1">
    <location>
        <begin position="407"/>
        <end position="452"/>
    </location>
</feature>
<evidence type="ECO:0000313" key="5">
    <source>
        <dbReference type="Proteomes" id="UP000836402"/>
    </source>
</evidence>
<dbReference type="Proteomes" id="UP000077671">
    <property type="component" value="Unassembled WGS sequence"/>
</dbReference>
<dbReference type="EMBL" id="CAJHJG010001567">
    <property type="protein sequence ID" value="CAD6913316.1"/>
    <property type="molecule type" value="Genomic_DNA"/>
</dbReference>
<protein>
    <submittedName>
        <fullName evidence="3">Uncharacterized protein</fullName>
    </submittedName>
</protein>
<comment type="caution">
    <text evidence="3">The sequence shown here is derived from an EMBL/GenBank/DDBJ whole genome shotgun (WGS) entry which is preliminary data.</text>
</comment>
<reference evidence="3" key="1">
    <citation type="submission" date="2016-04" db="EMBL/GenBank/DDBJ databases">
        <authorList>
            <person name="Nguyen H.D."/>
            <person name="Kesanakurti P."/>
            <person name="Cullis J."/>
            <person name="Levesque C.A."/>
            <person name="Hambleton S."/>
        </authorList>
    </citation>
    <scope>NUCLEOTIDE SEQUENCE</scope>
    <source>
        <strain evidence="3">DAOMC 238032</strain>
    </source>
</reference>
<evidence type="ECO:0000313" key="2">
    <source>
        <dbReference type="EMBL" id="CAD6913316.1"/>
    </source>
</evidence>
<gene>
    <name evidence="3" type="ORF">A4X03_0g332</name>
    <name evidence="2" type="ORF">JKIAZH3_G2754</name>
</gene>
<feature type="compositionally biased region" description="Acidic residues" evidence="1">
    <location>
        <begin position="256"/>
        <end position="265"/>
    </location>
</feature>
<feature type="region of interest" description="Disordered" evidence="1">
    <location>
        <begin position="358"/>
        <end position="381"/>
    </location>
</feature>
<sequence length="530" mass="57204">MPVTPAASPARRPLLPLNVSPSHSLQLTPGASAAKQDDAFSEDSPSARDVNPKEALGTSKGKTAAKPKTRTASGSKAQASKSATKEDNSDFQVSLTMTGTAQALKLPSSSQKQGRGRPKAKETDKLIIMLHLKDTVAFEGFKDEIVSAATEDGFNPPAYDKLDVKGKISAGGPWVNWLDIPDEKTFGSFTAKMRFKKREGFLKLNRSPAAASAIVEDTHSSEDVESEDEDIQIIGFSNRGKSSSSKGTKRKKTEDDVSDAGEEEPNTSKKTTKKVKVKDEAEEERTKIAADISRVHECTDGTCSSFTCWILRGGIHLPITNMLLDNWVAGIVHDSRNHSIHRIPNNITFERAADIAVKRARTRRRSSGSTRAGAEDDNELEDQLNDNVSEDELPSSAQLAFLRRPGASTSASGRSYSAPHASNGVRRANPEPGTSRRGAAPPPPPIPSSGPDITFTALASRIKLGEGLVNKMVAEGVAKASSFARLNEEKLRAMGCLQGEIEEALDAHDRWRRMTDEGIRPEELVTSLVV</sequence>
<feature type="compositionally biased region" description="Polar residues" evidence="1">
    <location>
        <begin position="19"/>
        <end position="29"/>
    </location>
</feature>
<accession>A0A177V6B9</accession>
<feature type="region of interest" description="Disordered" evidence="1">
    <location>
        <begin position="212"/>
        <end position="283"/>
    </location>
</feature>
<evidence type="ECO:0000313" key="3">
    <source>
        <dbReference type="EMBL" id="KAE8265329.1"/>
    </source>
</evidence>
<evidence type="ECO:0000313" key="4">
    <source>
        <dbReference type="Proteomes" id="UP000077671"/>
    </source>
</evidence>
<dbReference type="EMBL" id="LWDD02000018">
    <property type="protein sequence ID" value="KAE8265329.1"/>
    <property type="molecule type" value="Genomic_DNA"/>
</dbReference>
<dbReference type="AlphaFoldDB" id="A0A177V6B9"/>
<name>A0A177V6B9_9BASI</name>
<proteinExistence type="predicted"/>
<organism evidence="3 4">
    <name type="scientific">Tilletia caries</name>
    <name type="common">wheat bunt fungus</name>
    <dbReference type="NCBI Taxonomy" id="13290"/>
    <lineage>
        <taxon>Eukaryota</taxon>
        <taxon>Fungi</taxon>
        <taxon>Dikarya</taxon>
        <taxon>Basidiomycota</taxon>
        <taxon>Ustilaginomycotina</taxon>
        <taxon>Exobasidiomycetes</taxon>
        <taxon>Tilletiales</taxon>
        <taxon>Tilletiaceae</taxon>
        <taxon>Tilletia</taxon>
    </lineage>
</organism>
<evidence type="ECO:0000256" key="1">
    <source>
        <dbReference type="SAM" id="MobiDB-lite"/>
    </source>
</evidence>
<feature type="compositionally biased region" description="Low complexity" evidence="1">
    <location>
        <begin position="1"/>
        <end position="17"/>
    </location>
</feature>
<feature type="compositionally biased region" description="Low complexity" evidence="1">
    <location>
        <begin position="72"/>
        <end position="82"/>
    </location>
</feature>
<keyword evidence="5" id="KW-1185">Reference proteome</keyword>
<reference evidence="3" key="2">
    <citation type="journal article" date="2019" name="IMA Fungus">
        <title>Genome sequencing and comparison of five Tilletia species to identify candidate genes for the detection of regulated species infecting wheat.</title>
        <authorList>
            <person name="Nguyen H.D.T."/>
            <person name="Sultana T."/>
            <person name="Kesanakurti P."/>
            <person name="Hambleton S."/>
        </authorList>
    </citation>
    <scope>NUCLEOTIDE SEQUENCE</scope>
    <source>
        <strain evidence="3">DAOMC 238032</strain>
    </source>
</reference>
<feature type="compositionally biased region" description="Polar residues" evidence="1">
    <location>
        <begin position="90"/>
        <end position="113"/>
    </location>
</feature>
<dbReference type="Proteomes" id="UP000836402">
    <property type="component" value="Unassembled WGS sequence"/>
</dbReference>
<reference evidence="2" key="3">
    <citation type="submission" date="2020-10" db="EMBL/GenBank/DDBJ databases">
        <authorList>
            <person name="Sedaghatjoo S."/>
        </authorList>
    </citation>
    <scope>NUCLEOTIDE SEQUENCE</scope>
    <source>
        <strain evidence="2">AZH3</strain>
    </source>
</reference>